<evidence type="ECO:0000313" key="1">
    <source>
        <dbReference type="EMBL" id="MCI0182804.1"/>
    </source>
</evidence>
<evidence type="ECO:0000313" key="2">
    <source>
        <dbReference type="Proteomes" id="UP001139263"/>
    </source>
</evidence>
<organism evidence="1 2">
    <name type="scientific">Sulfoacidibacillus ferrooxidans</name>
    <dbReference type="NCBI Taxonomy" id="2005001"/>
    <lineage>
        <taxon>Bacteria</taxon>
        <taxon>Bacillati</taxon>
        <taxon>Bacillota</taxon>
        <taxon>Bacilli</taxon>
        <taxon>Bacillales</taxon>
        <taxon>Alicyclobacillaceae</taxon>
        <taxon>Sulfoacidibacillus</taxon>
    </lineage>
</organism>
<name>A0A9X1V7Q4_9BACL</name>
<gene>
    <name evidence="1" type="ORF">MM817_01073</name>
</gene>
<dbReference type="EMBL" id="JALBUF010000002">
    <property type="protein sequence ID" value="MCI0182804.1"/>
    <property type="molecule type" value="Genomic_DNA"/>
</dbReference>
<sequence>MQHLFHYDERLQLEVPTLQQAWTAYTEDERRSILEYWEPMRGKIPGVIGKYEAHISQLHEQLNNEEDWDTTLQIMDNINDYASRINDLNILYRMQPDSQLTDEFEVE</sequence>
<dbReference type="AlphaFoldDB" id="A0A9X1V7Q4"/>
<keyword evidence="2" id="KW-1185">Reference proteome</keyword>
<reference evidence="1" key="1">
    <citation type="submission" date="2022-03" db="EMBL/GenBank/DDBJ databases">
        <title>Draft Genome Sequence of Firmicute Strain S0AB, a Heterotrophic Iron/Sulfur-Oxidizing Extreme Acidophile.</title>
        <authorList>
            <person name="Vergara E."/>
            <person name="Pakostova E."/>
            <person name="Johnson D.B."/>
            <person name="Holmes D.S."/>
        </authorList>
    </citation>
    <scope>NUCLEOTIDE SEQUENCE</scope>
    <source>
        <strain evidence="1">S0AB</strain>
    </source>
</reference>
<accession>A0A9X1V7Q4</accession>
<dbReference type="RefSeq" id="WP_241712410.1">
    <property type="nucleotide sequence ID" value="NZ_JALBUF010000002.1"/>
</dbReference>
<comment type="caution">
    <text evidence="1">The sequence shown here is derived from an EMBL/GenBank/DDBJ whole genome shotgun (WGS) entry which is preliminary data.</text>
</comment>
<proteinExistence type="predicted"/>
<dbReference type="Proteomes" id="UP001139263">
    <property type="component" value="Unassembled WGS sequence"/>
</dbReference>
<protein>
    <submittedName>
        <fullName evidence="1">Uncharacterized protein</fullName>
    </submittedName>
</protein>